<evidence type="ECO:0000256" key="3">
    <source>
        <dbReference type="ARBA" id="ARBA00022801"/>
    </source>
</evidence>
<dbReference type="HOGENOM" id="CLU_1034646_0_0_1"/>
<accession>B0DAJ1</accession>
<dbReference type="STRING" id="486041.B0DAJ1"/>
<dbReference type="InterPro" id="IPR027417">
    <property type="entry name" value="P-loop_NTPase"/>
</dbReference>
<evidence type="ECO:0000256" key="4">
    <source>
        <dbReference type="ARBA" id="ARBA00022806"/>
    </source>
</evidence>
<dbReference type="GO" id="GO:0008380">
    <property type="term" value="P:RNA splicing"/>
    <property type="evidence" value="ECO:0007669"/>
    <property type="project" value="UniProtKB-KW"/>
</dbReference>
<dbReference type="GO" id="GO:0005681">
    <property type="term" value="C:spliceosomal complex"/>
    <property type="evidence" value="ECO:0007669"/>
    <property type="project" value="TreeGrafter"/>
</dbReference>
<keyword evidence="8" id="KW-1185">Reference proteome</keyword>
<evidence type="ECO:0000256" key="1">
    <source>
        <dbReference type="ARBA" id="ARBA00012552"/>
    </source>
</evidence>
<dbReference type="GO" id="GO:0003723">
    <property type="term" value="F:RNA binding"/>
    <property type="evidence" value="ECO:0007669"/>
    <property type="project" value="TreeGrafter"/>
</dbReference>
<dbReference type="RefSeq" id="XP_001880767.1">
    <property type="nucleotide sequence ID" value="XM_001880732.1"/>
</dbReference>
<dbReference type="EMBL" id="DS547101">
    <property type="protein sequence ID" value="EDR08542.1"/>
    <property type="molecule type" value="Genomic_DNA"/>
</dbReference>
<name>B0DAJ1_LACBS</name>
<gene>
    <name evidence="7" type="ORF">LACBIDRAFT_294280</name>
</gene>
<proteinExistence type="predicted"/>
<evidence type="ECO:0000256" key="6">
    <source>
        <dbReference type="ARBA" id="ARBA00047984"/>
    </source>
</evidence>
<dbReference type="GeneID" id="6076296"/>
<keyword evidence="4" id="KW-0067">ATP-binding</keyword>
<protein>
    <recommendedName>
        <fullName evidence="1">RNA helicase</fullName>
        <ecNumber evidence="1">3.6.4.13</ecNumber>
    </recommendedName>
</protein>
<dbReference type="Proteomes" id="UP000001194">
    <property type="component" value="Unassembled WGS sequence"/>
</dbReference>
<evidence type="ECO:0000256" key="5">
    <source>
        <dbReference type="ARBA" id="ARBA00023187"/>
    </source>
</evidence>
<dbReference type="PANTHER" id="PTHR18934:SF109">
    <property type="entry name" value="ATP-DEPENDENT RNA HELICASE DHX15 HOMOLOG"/>
    <property type="match status" value="1"/>
</dbReference>
<dbReference type="AlphaFoldDB" id="B0DAJ1"/>
<dbReference type="PANTHER" id="PTHR18934">
    <property type="entry name" value="ATP-DEPENDENT RNA HELICASE"/>
    <property type="match status" value="1"/>
</dbReference>
<reference evidence="7 8" key="1">
    <citation type="journal article" date="2008" name="Nature">
        <title>The genome of Laccaria bicolor provides insights into mycorrhizal symbiosis.</title>
        <authorList>
            <person name="Martin F."/>
            <person name="Aerts A."/>
            <person name="Ahren D."/>
            <person name="Brun A."/>
            <person name="Danchin E.G.J."/>
            <person name="Duchaussoy F."/>
            <person name="Gibon J."/>
            <person name="Kohler A."/>
            <person name="Lindquist E."/>
            <person name="Pereda V."/>
            <person name="Salamov A."/>
            <person name="Shapiro H.J."/>
            <person name="Wuyts J."/>
            <person name="Blaudez D."/>
            <person name="Buee M."/>
            <person name="Brokstein P."/>
            <person name="Canbaeck B."/>
            <person name="Cohen D."/>
            <person name="Courty P.E."/>
            <person name="Coutinho P.M."/>
            <person name="Delaruelle C."/>
            <person name="Detter J.C."/>
            <person name="Deveau A."/>
            <person name="DiFazio S."/>
            <person name="Duplessis S."/>
            <person name="Fraissinet-Tachet L."/>
            <person name="Lucic E."/>
            <person name="Frey-Klett P."/>
            <person name="Fourrey C."/>
            <person name="Feussner I."/>
            <person name="Gay G."/>
            <person name="Grimwood J."/>
            <person name="Hoegger P.J."/>
            <person name="Jain P."/>
            <person name="Kilaru S."/>
            <person name="Labbe J."/>
            <person name="Lin Y.C."/>
            <person name="Legue V."/>
            <person name="Le Tacon F."/>
            <person name="Marmeisse R."/>
            <person name="Melayah D."/>
            <person name="Montanini B."/>
            <person name="Muratet M."/>
            <person name="Nehls U."/>
            <person name="Niculita-Hirzel H."/>
            <person name="Oudot-Le Secq M.P."/>
            <person name="Peter M."/>
            <person name="Quesneville H."/>
            <person name="Rajashekar B."/>
            <person name="Reich M."/>
            <person name="Rouhier N."/>
            <person name="Schmutz J."/>
            <person name="Yin T."/>
            <person name="Chalot M."/>
            <person name="Henrissat B."/>
            <person name="Kuees U."/>
            <person name="Lucas S."/>
            <person name="Van de Peer Y."/>
            <person name="Podila G.K."/>
            <person name="Polle A."/>
            <person name="Pukkila P.J."/>
            <person name="Richardson P.M."/>
            <person name="Rouze P."/>
            <person name="Sanders I.R."/>
            <person name="Stajich J.E."/>
            <person name="Tunlid A."/>
            <person name="Tuskan G."/>
            <person name="Grigoriev I.V."/>
        </authorList>
    </citation>
    <scope>NUCLEOTIDE SEQUENCE [LARGE SCALE GENOMIC DNA]</scope>
    <source>
        <strain evidence="8">S238N-H82 / ATCC MYA-4686</strain>
    </source>
</reference>
<organism evidence="8">
    <name type="scientific">Laccaria bicolor (strain S238N-H82 / ATCC MYA-4686)</name>
    <name type="common">Bicoloured deceiver</name>
    <name type="synonym">Laccaria laccata var. bicolor</name>
    <dbReference type="NCBI Taxonomy" id="486041"/>
    <lineage>
        <taxon>Eukaryota</taxon>
        <taxon>Fungi</taxon>
        <taxon>Dikarya</taxon>
        <taxon>Basidiomycota</taxon>
        <taxon>Agaricomycotina</taxon>
        <taxon>Agaricomycetes</taxon>
        <taxon>Agaricomycetidae</taxon>
        <taxon>Agaricales</taxon>
        <taxon>Agaricineae</taxon>
        <taxon>Hydnangiaceae</taxon>
        <taxon>Laccaria</taxon>
    </lineage>
</organism>
<keyword evidence="5" id="KW-0508">mRNA splicing</keyword>
<dbReference type="GO" id="GO:0006397">
    <property type="term" value="P:mRNA processing"/>
    <property type="evidence" value="ECO:0007669"/>
    <property type="project" value="UniProtKB-KW"/>
</dbReference>
<evidence type="ECO:0000256" key="2">
    <source>
        <dbReference type="ARBA" id="ARBA00022664"/>
    </source>
</evidence>
<evidence type="ECO:0000313" key="7">
    <source>
        <dbReference type="EMBL" id="EDR08542.1"/>
    </source>
</evidence>
<keyword evidence="3" id="KW-0378">Hydrolase</keyword>
<dbReference type="EC" id="3.6.4.13" evidence="1"/>
<dbReference type="KEGG" id="lbc:LACBIDRAFT_294280"/>
<dbReference type="SUPFAM" id="SSF52540">
    <property type="entry name" value="P-loop containing nucleoside triphosphate hydrolases"/>
    <property type="match status" value="1"/>
</dbReference>
<sequence length="269" mass="29778">MSGGSFGYPHPPDAVKFQKYFNLRFDTPAPLLRTHPVEIFYMQEPERNFVDAAINTILMNRAEDPGNILLFLTSEEQIGDACKKIKLEADELVNWHSEANSSGSQPLTPGGPPGPKVVVPTNIAETSSTADGIVYVVDAGFFEEKVYNLVHGWSLLLRRLPRKLRLNSGVVELAGFDLGSASAYTTHPDISSLCNLASTALELFKLGITDLVYFDYLGNRLVYNKFGLHAPQTLVSMRHPMLDSVCEDQRNTLTMPYQYLGTPSQSAHL</sequence>
<keyword evidence="4" id="KW-0547">Nucleotide-binding</keyword>
<dbReference type="OrthoDB" id="10253254at2759"/>
<dbReference type="InParanoid" id="B0DAJ1"/>
<evidence type="ECO:0000313" key="8">
    <source>
        <dbReference type="Proteomes" id="UP000001194"/>
    </source>
</evidence>
<dbReference type="GO" id="GO:0003724">
    <property type="term" value="F:RNA helicase activity"/>
    <property type="evidence" value="ECO:0007669"/>
    <property type="project" value="UniProtKB-EC"/>
</dbReference>
<keyword evidence="2" id="KW-0507">mRNA processing</keyword>
<comment type="catalytic activity">
    <reaction evidence="6">
        <text>ATP + H2O = ADP + phosphate + H(+)</text>
        <dbReference type="Rhea" id="RHEA:13065"/>
        <dbReference type="ChEBI" id="CHEBI:15377"/>
        <dbReference type="ChEBI" id="CHEBI:15378"/>
        <dbReference type="ChEBI" id="CHEBI:30616"/>
        <dbReference type="ChEBI" id="CHEBI:43474"/>
        <dbReference type="ChEBI" id="CHEBI:456216"/>
        <dbReference type="EC" id="3.6.4.13"/>
    </reaction>
</comment>
<dbReference type="GO" id="GO:0016787">
    <property type="term" value="F:hydrolase activity"/>
    <property type="evidence" value="ECO:0007669"/>
    <property type="project" value="UniProtKB-KW"/>
</dbReference>
<keyword evidence="4" id="KW-0347">Helicase</keyword>
<dbReference type="Gene3D" id="3.40.50.300">
    <property type="entry name" value="P-loop containing nucleotide triphosphate hydrolases"/>
    <property type="match status" value="1"/>
</dbReference>